<protein>
    <submittedName>
        <fullName evidence="1">Proteasome activator pa28 REG alpha/beta subunit</fullName>
    </submittedName>
</protein>
<evidence type="ECO:0000313" key="2">
    <source>
        <dbReference type="Proteomes" id="UP001163835"/>
    </source>
</evidence>
<dbReference type="EMBL" id="MU795074">
    <property type="protein sequence ID" value="KAJ3811075.1"/>
    <property type="molecule type" value="Genomic_DNA"/>
</dbReference>
<proteinExistence type="predicted"/>
<keyword evidence="1" id="KW-0647">Proteasome</keyword>
<reference evidence="1" key="1">
    <citation type="submission" date="2022-09" db="EMBL/GenBank/DDBJ databases">
        <title>A Global Phylogenomic Analysis of the Shiitake Genus Lentinula.</title>
        <authorList>
            <consortium name="DOE Joint Genome Institute"/>
            <person name="Sierra-Patev S."/>
            <person name="Min B."/>
            <person name="Naranjo-Ortiz M."/>
            <person name="Looney B."/>
            <person name="Konkel Z."/>
            <person name="Slot J.C."/>
            <person name="Sakamoto Y."/>
            <person name="Steenwyk J.L."/>
            <person name="Rokas A."/>
            <person name="Carro J."/>
            <person name="Camarero S."/>
            <person name="Ferreira P."/>
            <person name="Molpeceres G."/>
            <person name="Ruiz-Duenas F.J."/>
            <person name="Serrano A."/>
            <person name="Henrissat B."/>
            <person name="Drula E."/>
            <person name="Hughes K.W."/>
            <person name="Mata J.L."/>
            <person name="Ishikawa N.K."/>
            <person name="Vargas-Isla R."/>
            <person name="Ushijima S."/>
            <person name="Smith C.A."/>
            <person name="Ahrendt S."/>
            <person name="Andreopoulos W."/>
            <person name="He G."/>
            <person name="Labutti K."/>
            <person name="Lipzen A."/>
            <person name="Ng V."/>
            <person name="Riley R."/>
            <person name="Sandor L."/>
            <person name="Barry K."/>
            <person name="Martinez A.T."/>
            <person name="Xiao Y."/>
            <person name="Gibbons J.G."/>
            <person name="Terashima K."/>
            <person name="Grigoriev I.V."/>
            <person name="Hibbett D.S."/>
        </authorList>
    </citation>
    <scope>NUCLEOTIDE SEQUENCE</scope>
    <source>
        <strain evidence="1">TMI1499</strain>
    </source>
</reference>
<keyword evidence="2" id="KW-1185">Reference proteome</keyword>
<accession>A0ACC1U227</accession>
<comment type="caution">
    <text evidence="1">The sequence shown here is derived from an EMBL/GenBank/DDBJ whole genome shotgun (WGS) entry which is preliminary data.</text>
</comment>
<name>A0ACC1U227_9AGAR</name>
<sequence>MDRGLAVQTETFRSEVKQAGEEVVFSTFPKKQLVLSTANTSSPFRDANLASIDTTVYPPPSDFSDVDVPLKKRKILTDSFDANELPSRIDQHDTRHARLPNIILENKHVKHLHSIIKKECEELVTSIDKVRLWVTLSIPKIEDGDNSGAGVQEDHSSNTEILNELHRAQDCAYNLRDSARQHHLARAKICSKLIKYPFVEDYTSALLEHDEKQIFDARHHLLDIRDLYAALTDITQKNITQVKFVLNQSSDIVQREVTKDFTT</sequence>
<evidence type="ECO:0000313" key="1">
    <source>
        <dbReference type="EMBL" id="KAJ3811075.1"/>
    </source>
</evidence>
<organism evidence="1 2">
    <name type="scientific">Lentinula aff. lateritia</name>
    <dbReference type="NCBI Taxonomy" id="2804960"/>
    <lineage>
        <taxon>Eukaryota</taxon>
        <taxon>Fungi</taxon>
        <taxon>Dikarya</taxon>
        <taxon>Basidiomycota</taxon>
        <taxon>Agaricomycotina</taxon>
        <taxon>Agaricomycetes</taxon>
        <taxon>Agaricomycetidae</taxon>
        <taxon>Agaricales</taxon>
        <taxon>Marasmiineae</taxon>
        <taxon>Omphalotaceae</taxon>
        <taxon>Lentinula</taxon>
    </lineage>
</organism>
<gene>
    <name evidence="1" type="ORF">F5876DRAFT_76177</name>
</gene>
<dbReference type="Proteomes" id="UP001163835">
    <property type="component" value="Unassembled WGS sequence"/>
</dbReference>